<dbReference type="GO" id="GO:0016747">
    <property type="term" value="F:acyltransferase activity, transferring groups other than amino-acyl groups"/>
    <property type="evidence" value="ECO:0007669"/>
    <property type="project" value="InterPro"/>
</dbReference>
<dbReference type="EMBL" id="CADCTD010000142">
    <property type="protein sequence ID" value="CAA9269890.1"/>
    <property type="molecule type" value="Genomic_DNA"/>
</dbReference>
<dbReference type="PANTHER" id="PTHR43792">
    <property type="entry name" value="GNAT FAMILY, PUTATIVE (AFU_ORTHOLOGUE AFUA_3G00765)-RELATED-RELATED"/>
    <property type="match status" value="1"/>
</dbReference>
<dbReference type="AlphaFoldDB" id="A0A6J4J8V8"/>
<evidence type="ECO:0000313" key="2">
    <source>
        <dbReference type="EMBL" id="CAA9269890.1"/>
    </source>
</evidence>
<organism evidence="2">
    <name type="scientific">uncultured Craurococcus sp</name>
    <dbReference type="NCBI Taxonomy" id="1135998"/>
    <lineage>
        <taxon>Bacteria</taxon>
        <taxon>Pseudomonadati</taxon>
        <taxon>Pseudomonadota</taxon>
        <taxon>Alphaproteobacteria</taxon>
        <taxon>Acetobacterales</taxon>
        <taxon>Acetobacteraceae</taxon>
        <taxon>Craurococcus</taxon>
        <taxon>environmental samples</taxon>
    </lineage>
</organism>
<proteinExistence type="predicted"/>
<gene>
    <name evidence="2" type="ORF">AVDCRST_MAG27-3035</name>
</gene>
<dbReference type="Pfam" id="PF13302">
    <property type="entry name" value="Acetyltransf_3"/>
    <property type="match status" value="1"/>
</dbReference>
<dbReference type="PROSITE" id="PS51186">
    <property type="entry name" value="GNAT"/>
    <property type="match status" value="1"/>
</dbReference>
<dbReference type="SUPFAM" id="SSF55729">
    <property type="entry name" value="Acyl-CoA N-acyltransferases (Nat)"/>
    <property type="match status" value="1"/>
</dbReference>
<sequence>MSAPLTLDGPRLRLRPWRAEDRAPLAAINADPAVMRHFPAPLSRAESDAWLERIEAHFAEHGWGVWAVERKAEPGLVGAVGLATIPWEADFTPGVEIVWRIAGARQRQGYAEEAARLSLAAAFGRIGLGEVLAFTVPANAPSWLLMAKLGMRPTGTFEHPRLPDDHKLRLHLLYRMSRQAWMGSARPERAMA</sequence>
<dbReference type="Gene3D" id="3.40.630.30">
    <property type="match status" value="1"/>
</dbReference>
<evidence type="ECO:0000259" key="1">
    <source>
        <dbReference type="PROSITE" id="PS51186"/>
    </source>
</evidence>
<accession>A0A6J4J8V8</accession>
<protein>
    <submittedName>
        <fullName evidence="2">Acetyltransferase, GNAT family</fullName>
    </submittedName>
</protein>
<reference evidence="2" key="1">
    <citation type="submission" date="2020-02" db="EMBL/GenBank/DDBJ databases">
        <authorList>
            <person name="Meier V. D."/>
        </authorList>
    </citation>
    <scope>NUCLEOTIDE SEQUENCE</scope>
    <source>
        <strain evidence="2">AVDCRST_MAG27</strain>
    </source>
</reference>
<dbReference type="InterPro" id="IPR051531">
    <property type="entry name" value="N-acetyltransferase"/>
</dbReference>
<keyword evidence="2" id="KW-0808">Transferase</keyword>
<dbReference type="InterPro" id="IPR000182">
    <property type="entry name" value="GNAT_dom"/>
</dbReference>
<dbReference type="InterPro" id="IPR016181">
    <property type="entry name" value="Acyl_CoA_acyltransferase"/>
</dbReference>
<name>A0A6J4J8V8_9PROT</name>
<feature type="domain" description="N-acetyltransferase" evidence="1">
    <location>
        <begin position="12"/>
        <end position="179"/>
    </location>
</feature>
<dbReference type="PANTHER" id="PTHR43792:SF1">
    <property type="entry name" value="N-ACETYLTRANSFERASE DOMAIN-CONTAINING PROTEIN"/>
    <property type="match status" value="1"/>
</dbReference>